<reference evidence="1 2" key="1">
    <citation type="submission" date="2016-11" db="EMBL/GenBank/DDBJ databases">
        <authorList>
            <person name="Jaros S."/>
            <person name="Januszkiewicz K."/>
            <person name="Wedrychowicz H."/>
        </authorList>
    </citation>
    <scope>NUCLEOTIDE SEQUENCE [LARGE SCALE GENOMIC DNA]</scope>
    <source>
        <strain evidence="1 2">GAS138</strain>
    </source>
</reference>
<dbReference type="AlphaFoldDB" id="A0A1M5S2H4"/>
<evidence type="ECO:0000313" key="2">
    <source>
        <dbReference type="Proteomes" id="UP000189796"/>
    </source>
</evidence>
<sequence>MAIAAAVKKSDPQCEPFVGVLIEHHAPRSRGDTNWAIKGIRFGRAARDKCSAALVDVVDKMQGAFELRQDQDGKTG</sequence>
<proteinExistence type="predicted"/>
<evidence type="ECO:0000313" key="1">
    <source>
        <dbReference type="EMBL" id="SHH32787.1"/>
    </source>
</evidence>
<dbReference type="RefSeq" id="WP_079603247.1">
    <property type="nucleotide sequence ID" value="NZ_LT670817.1"/>
</dbReference>
<dbReference type="OrthoDB" id="9236910at2"/>
<name>A0A1M5S2H4_9BRAD</name>
<dbReference type="Proteomes" id="UP000189796">
    <property type="component" value="Chromosome I"/>
</dbReference>
<dbReference type="EMBL" id="LT670817">
    <property type="protein sequence ID" value="SHH32787.1"/>
    <property type="molecule type" value="Genomic_DNA"/>
</dbReference>
<accession>A0A1M5S2H4</accession>
<protein>
    <submittedName>
        <fullName evidence="1">Uncharacterized protein</fullName>
    </submittedName>
</protein>
<gene>
    <name evidence="1" type="ORF">SAMN05443248_4458</name>
</gene>
<organism evidence="1 2">
    <name type="scientific">Bradyrhizobium erythrophlei</name>
    <dbReference type="NCBI Taxonomy" id="1437360"/>
    <lineage>
        <taxon>Bacteria</taxon>
        <taxon>Pseudomonadati</taxon>
        <taxon>Pseudomonadota</taxon>
        <taxon>Alphaproteobacteria</taxon>
        <taxon>Hyphomicrobiales</taxon>
        <taxon>Nitrobacteraceae</taxon>
        <taxon>Bradyrhizobium</taxon>
    </lineage>
</organism>